<dbReference type="SMART" id="SM00717">
    <property type="entry name" value="SANT"/>
    <property type="match status" value="1"/>
</dbReference>
<name>A0A9W7E522_9STRA</name>
<dbReference type="InterPro" id="IPR001005">
    <property type="entry name" value="SANT/Myb"/>
</dbReference>
<organism evidence="4 5">
    <name type="scientific">Triparma strigata</name>
    <dbReference type="NCBI Taxonomy" id="1606541"/>
    <lineage>
        <taxon>Eukaryota</taxon>
        <taxon>Sar</taxon>
        <taxon>Stramenopiles</taxon>
        <taxon>Ochrophyta</taxon>
        <taxon>Bolidophyceae</taxon>
        <taxon>Parmales</taxon>
        <taxon>Triparmaceae</taxon>
        <taxon>Triparma</taxon>
    </lineage>
</organism>
<protein>
    <recommendedName>
        <fullName evidence="6">Myb-like domain-containing protein</fullName>
    </recommendedName>
</protein>
<proteinExistence type="predicted"/>
<dbReference type="AlphaFoldDB" id="A0A9W7E522"/>
<dbReference type="CDD" id="cd00167">
    <property type="entry name" value="SANT"/>
    <property type="match status" value="1"/>
</dbReference>
<dbReference type="EMBL" id="BRXY01000101">
    <property type="protein sequence ID" value="GMH65465.1"/>
    <property type="molecule type" value="Genomic_DNA"/>
</dbReference>
<dbReference type="InterPro" id="IPR009057">
    <property type="entry name" value="Homeodomain-like_sf"/>
</dbReference>
<comment type="caution">
    <text evidence="4">The sequence shown here is derived from an EMBL/GenBank/DDBJ whole genome shotgun (WGS) entry which is preliminary data.</text>
</comment>
<feature type="domain" description="Myb-like" evidence="2">
    <location>
        <begin position="63"/>
        <end position="113"/>
    </location>
</feature>
<dbReference type="GO" id="GO:0000981">
    <property type="term" value="F:DNA-binding transcription factor activity, RNA polymerase II-specific"/>
    <property type="evidence" value="ECO:0007669"/>
    <property type="project" value="TreeGrafter"/>
</dbReference>
<evidence type="ECO:0000313" key="5">
    <source>
        <dbReference type="Proteomes" id="UP001165085"/>
    </source>
</evidence>
<evidence type="ECO:0008006" key="6">
    <source>
        <dbReference type="Google" id="ProtNLM"/>
    </source>
</evidence>
<evidence type="ECO:0000256" key="1">
    <source>
        <dbReference type="SAM" id="MobiDB-lite"/>
    </source>
</evidence>
<dbReference type="OrthoDB" id="2350934at2759"/>
<feature type="region of interest" description="Disordered" evidence="1">
    <location>
        <begin position="27"/>
        <end position="68"/>
    </location>
</feature>
<feature type="domain" description="HTH myb-type" evidence="3">
    <location>
        <begin position="68"/>
        <end position="117"/>
    </location>
</feature>
<feature type="compositionally biased region" description="Basic and acidic residues" evidence="1">
    <location>
        <begin position="27"/>
        <end position="40"/>
    </location>
</feature>
<dbReference type="GO" id="GO:0005634">
    <property type="term" value="C:nucleus"/>
    <property type="evidence" value="ECO:0007669"/>
    <property type="project" value="TreeGrafter"/>
</dbReference>
<keyword evidence="5" id="KW-1185">Reference proteome</keyword>
<dbReference type="Pfam" id="PF00249">
    <property type="entry name" value="Myb_DNA-binding"/>
    <property type="match status" value="1"/>
</dbReference>
<dbReference type="SUPFAM" id="SSF46689">
    <property type="entry name" value="Homeodomain-like"/>
    <property type="match status" value="1"/>
</dbReference>
<dbReference type="Gene3D" id="1.10.10.60">
    <property type="entry name" value="Homeodomain-like"/>
    <property type="match status" value="1"/>
</dbReference>
<dbReference type="InterPro" id="IPR017930">
    <property type="entry name" value="Myb_dom"/>
</dbReference>
<evidence type="ECO:0000259" key="2">
    <source>
        <dbReference type="PROSITE" id="PS50090"/>
    </source>
</evidence>
<evidence type="ECO:0000313" key="4">
    <source>
        <dbReference type="EMBL" id="GMH65465.1"/>
    </source>
</evidence>
<dbReference type="InterPro" id="IPR050560">
    <property type="entry name" value="MYB_TF"/>
</dbReference>
<dbReference type="PROSITE" id="PS50090">
    <property type="entry name" value="MYB_LIKE"/>
    <property type="match status" value="1"/>
</dbReference>
<evidence type="ECO:0000259" key="3">
    <source>
        <dbReference type="PROSITE" id="PS51294"/>
    </source>
</evidence>
<reference evidence="5" key="1">
    <citation type="journal article" date="2023" name="Commun. Biol.">
        <title>Genome analysis of Parmales, the sister group of diatoms, reveals the evolutionary specialization of diatoms from phago-mixotrophs to photoautotrophs.</title>
        <authorList>
            <person name="Ban H."/>
            <person name="Sato S."/>
            <person name="Yoshikawa S."/>
            <person name="Yamada K."/>
            <person name="Nakamura Y."/>
            <person name="Ichinomiya M."/>
            <person name="Sato N."/>
            <person name="Blanc-Mathieu R."/>
            <person name="Endo H."/>
            <person name="Kuwata A."/>
            <person name="Ogata H."/>
        </authorList>
    </citation>
    <scope>NUCLEOTIDE SEQUENCE [LARGE SCALE GENOMIC DNA]</scope>
    <source>
        <strain evidence="5">NIES 3701</strain>
    </source>
</reference>
<dbReference type="Proteomes" id="UP001165085">
    <property type="component" value="Unassembled WGS sequence"/>
</dbReference>
<dbReference type="PANTHER" id="PTHR45614">
    <property type="entry name" value="MYB PROTEIN-RELATED"/>
    <property type="match status" value="1"/>
</dbReference>
<dbReference type="PROSITE" id="PS51294">
    <property type="entry name" value="HTH_MYB"/>
    <property type="match status" value="1"/>
</dbReference>
<dbReference type="GO" id="GO:0000978">
    <property type="term" value="F:RNA polymerase II cis-regulatory region sequence-specific DNA binding"/>
    <property type="evidence" value="ECO:0007669"/>
    <property type="project" value="TreeGrafter"/>
</dbReference>
<gene>
    <name evidence="4" type="ORF">TrST_g10143</name>
</gene>
<sequence>MLEFPLNLPPIVRPTYHHVRKELTPKQLEKKIRRERKETEIAALPRRTSSRGEELPPSLVEGIPHPSKSKWSKEEDAILIEAVGKLGASWEKIVELLPGRSKSGCSTHWKNLNGVGSYLPITQRPGYVEIAPPVQEPVRVNPPGYKHYVSKFKKPIGEPPFVKPRGRPPLGKGWDELLGVWTDEEQIPNKQTSVEIANNQTSVEQIPTKTPPQDKLMSLVSVQS</sequence>
<accession>A0A9W7E522</accession>